<feature type="region of interest" description="Disordered" evidence="1">
    <location>
        <begin position="109"/>
        <end position="277"/>
    </location>
</feature>
<feature type="transmembrane region" description="Helical" evidence="2">
    <location>
        <begin position="30"/>
        <end position="49"/>
    </location>
</feature>
<evidence type="ECO:0000256" key="2">
    <source>
        <dbReference type="SAM" id="Phobius"/>
    </source>
</evidence>
<sequence length="277" mass="31010">MPWAPIGYLAVSAPPLWWIVQTKPKGSLRLAILAIVGGIFIGGPAGLALEAYGDWRIIQKCTYPKAAAIAYQEMFQEQMRRTESRRNAELQTKRDVELEKRRDAIVWRGGLNTGVPPDVGSRSGVEWSGDDSTAGMPQGPVTQELERRPDVWRRSDGTETPSQPLPSPRSRPTRPTAPAPASDEPHESAWDSLRQGRQPPRKQMPRTPVEQRVPDYETGDTPSYDTPIGLDDFAEPLDADAAERRKEQEDFDAILEKERRFGQDDPGRRKSGKEGTW</sequence>
<keyword evidence="4" id="KW-1185">Reference proteome</keyword>
<feature type="compositionally biased region" description="Low complexity" evidence="1">
    <location>
        <begin position="170"/>
        <end position="181"/>
    </location>
</feature>
<evidence type="ECO:0000313" key="4">
    <source>
        <dbReference type="Proteomes" id="UP000076842"/>
    </source>
</evidence>
<dbReference type="Proteomes" id="UP000076842">
    <property type="component" value="Unassembled WGS sequence"/>
</dbReference>
<name>A0A165CBS8_9BASI</name>
<reference evidence="3 4" key="1">
    <citation type="journal article" date="2016" name="Mol. Biol. Evol.">
        <title>Comparative Genomics of Early-Diverging Mushroom-Forming Fungi Provides Insights into the Origins of Lignocellulose Decay Capabilities.</title>
        <authorList>
            <person name="Nagy L.G."/>
            <person name="Riley R."/>
            <person name="Tritt A."/>
            <person name="Adam C."/>
            <person name="Daum C."/>
            <person name="Floudas D."/>
            <person name="Sun H."/>
            <person name="Yadav J.S."/>
            <person name="Pangilinan J."/>
            <person name="Larsson K.H."/>
            <person name="Matsuura K."/>
            <person name="Barry K."/>
            <person name="Labutti K."/>
            <person name="Kuo R."/>
            <person name="Ohm R.A."/>
            <person name="Bhattacharya S.S."/>
            <person name="Shirouzu T."/>
            <person name="Yoshinaga Y."/>
            <person name="Martin F.M."/>
            <person name="Grigoriev I.V."/>
            <person name="Hibbett D.S."/>
        </authorList>
    </citation>
    <scope>NUCLEOTIDE SEQUENCE [LARGE SCALE GENOMIC DNA]</scope>
    <source>
        <strain evidence="3 4">HHB12733</strain>
    </source>
</reference>
<keyword evidence="2" id="KW-0812">Transmembrane</keyword>
<dbReference type="EMBL" id="KV424162">
    <property type="protein sequence ID" value="KZT50549.1"/>
    <property type="molecule type" value="Genomic_DNA"/>
</dbReference>
<protein>
    <submittedName>
        <fullName evidence="3">Uncharacterized protein</fullName>
    </submittedName>
</protein>
<accession>A0A165CBS8</accession>
<proteinExistence type="predicted"/>
<gene>
    <name evidence="3" type="ORF">CALCODRAFT_504611</name>
</gene>
<dbReference type="InParanoid" id="A0A165CBS8"/>
<keyword evidence="2" id="KW-0472">Membrane</keyword>
<feature type="compositionally biased region" description="Basic and acidic residues" evidence="1">
    <location>
        <begin position="241"/>
        <end position="277"/>
    </location>
</feature>
<evidence type="ECO:0000256" key="1">
    <source>
        <dbReference type="SAM" id="MobiDB-lite"/>
    </source>
</evidence>
<organism evidence="3 4">
    <name type="scientific">Calocera cornea HHB12733</name>
    <dbReference type="NCBI Taxonomy" id="1353952"/>
    <lineage>
        <taxon>Eukaryota</taxon>
        <taxon>Fungi</taxon>
        <taxon>Dikarya</taxon>
        <taxon>Basidiomycota</taxon>
        <taxon>Agaricomycotina</taxon>
        <taxon>Dacrymycetes</taxon>
        <taxon>Dacrymycetales</taxon>
        <taxon>Dacrymycetaceae</taxon>
        <taxon>Calocera</taxon>
    </lineage>
</organism>
<keyword evidence="2" id="KW-1133">Transmembrane helix</keyword>
<feature type="compositionally biased region" description="Basic and acidic residues" evidence="1">
    <location>
        <begin position="144"/>
        <end position="157"/>
    </location>
</feature>
<evidence type="ECO:0000313" key="3">
    <source>
        <dbReference type="EMBL" id="KZT50549.1"/>
    </source>
</evidence>
<dbReference type="AlphaFoldDB" id="A0A165CBS8"/>